<protein>
    <recommendedName>
        <fullName evidence="3">Type I-E CRISPR-associated protein Cas6/Cse3/CasE</fullName>
    </recommendedName>
</protein>
<dbReference type="AlphaFoldDB" id="A0A1E7YP78"/>
<sequence>MKILDGEALHKKAWDIWAGKASVDERDFLFAPYRDAIVFRSRSEPLPATPEVWRMRSLLAPVMRREHRERVVKPREFRGWLASLLERHGWVLRSIEKVESMEMTIRHGRRLTVVDTVFTAQVVDRENADQSYRSGIGRYKAFGCGMLIPQG</sequence>
<dbReference type="Gene3D" id="3.30.70.1210">
    <property type="entry name" value="Crispr-associated protein, domain 2"/>
    <property type="match status" value="1"/>
</dbReference>
<name>A0A1E7YP78_9PROT</name>
<organism evidence="1 2">
    <name type="scientific">Acidithiobacillus caldus</name>
    <dbReference type="NCBI Taxonomy" id="33059"/>
    <lineage>
        <taxon>Bacteria</taxon>
        <taxon>Pseudomonadati</taxon>
        <taxon>Pseudomonadota</taxon>
        <taxon>Acidithiobacillia</taxon>
        <taxon>Acidithiobacillales</taxon>
        <taxon>Acidithiobacillaceae</taxon>
        <taxon>Acidithiobacillus</taxon>
    </lineage>
</organism>
<dbReference type="InterPro" id="IPR010179">
    <property type="entry name" value="CRISPR-assoc_prot_Cse3"/>
</dbReference>
<dbReference type="SMART" id="SM01101">
    <property type="entry name" value="CRISPR_assoc"/>
    <property type="match status" value="1"/>
</dbReference>
<dbReference type="Pfam" id="PF08798">
    <property type="entry name" value="CRISPR_assoc"/>
    <property type="match status" value="1"/>
</dbReference>
<comment type="caution">
    <text evidence="1">The sequence shown here is derived from an EMBL/GenBank/DDBJ whole genome shotgun (WGS) entry which is preliminary data.</text>
</comment>
<dbReference type="EMBL" id="LZYE01000094">
    <property type="protein sequence ID" value="OFC37120.1"/>
    <property type="molecule type" value="Genomic_DNA"/>
</dbReference>
<proteinExistence type="predicted"/>
<evidence type="ECO:0000313" key="1">
    <source>
        <dbReference type="EMBL" id="OFC37120.1"/>
    </source>
</evidence>
<dbReference type="SUPFAM" id="SSF117987">
    <property type="entry name" value="CRISPR-associated protein"/>
    <property type="match status" value="1"/>
</dbReference>
<reference evidence="1 2" key="1">
    <citation type="submission" date="2016-06" db="EMBL/GenBank/DDBJ databases">
        <title>Gene turnover analysis identifies the evolutionary adaptation of the extremophile Acidithiobacillus caldus.</title>
        <authorList>
            <person name="Zhang X."/>
        </authorList>
    </citation>
    <scope>NUCLEOTIDE SEQUENCE [LARGE SCALE GENOMIC DNA]</scope>
    <source>
        <strain evidence="1 2">DX</strain>
    </source>
</reference>
<dbReference type="RefSeq" id="WP_070114635.1">
    <property type="nucleotide sequence ID" value="NZ_JAAOMI010000036.1"/>
</dbReference>
<accession>A0A1E7YP78</accession>
<gene>
    <name evidence="1" type="ORF">BAE27_04415</name>
</gene>
<evidence type="ECO:0000313" key="2">
    <source>
        <dbReference type="Proteomes" id="UP000175616"/>
    </source>
</evidence>
<dbReference type="Proteomes" id="UP000175616">
    <property type="component" value="Unassembled WGS sequence"/>
</dbReference>
<evidence type="ECO:0008006" key="3">
    <source>
        <dbReference type="Google" id="ProtNLM"/>
    </source>
</evidence>